<accession>A0A3N1D3X9</accession>
<evidence type="ECO:0000256" key="2">
    <source>
        <dbReference type="ARBA" id="ARBA00023002"/>
    </source>
</evidence>
<dbReference type="OrthoDB" id="9803333at2"/>
<protein>
    <submittedName>
        <fullName evidence="5">NAD(P)-dependent dehydrogenase (Short-subunit alcohol dehydrogenase family)</fullName>
    </submittedName>
</protein>
<dbReference type="AlphaFoldDB" id="A0A3N1D3X9"/>
<dbReference type="GO" id="GO:0016491">
    <property type="term" value="F:oxidoreductase activity"/>
    <property type="evidence" value="ECO:0007669"/>
    <property type="project" value="UniProtKB-KW"/>
</dbReference>
<comment type="similarity">
    <text evidence="1">Belongs to the short-chain dehydrogenases/reductases (SDR) family.</text>
</comment>
<sequence length="249" mass="25984">MGQLDNKIALVTGGTSGIGRATAQRFAEEGAFVFVTGRRQAELDATVAMLGDRGRGVRGDISRAEDLEEIFARIREHGRGLDVLFANAGGGSFAALPDVTPEHFDRTFSINVRGTLFTVQKSLELLNPGASVVLAGSTAATSGTAAFGVYAASKAAIRSFARTWAVELAGRGIRVNTIVPGPIETEGLRGLAPDQTAADALVRELGESVPLGRPGRPEEVANAVLFLASDQSSFVTGSELFADGGDEQH</sequence>
<dbReference type="Gene3D" id="3.40.50.720">
    <property type="entry name" value="NAD(P)-binding Rossmann-like Domain"/>
    <property type="match status" value="1"/>
</dbReference>
<evidence type="ECO:0000259" key="4">
    <source>
        <dbReference type="SMART" id="SM00822"/>
    </source>
</evidence>
<dbReference type="PANTHER" id="PTHR24321">
    <property type="entry name" value="DEHYDROGENASES, SHORT CHAIN"/>
    <property type="match status" value="1"/>
</dbReference>
<dbReference type="PANTHER" id="PTHR24321:SF8">
    <property type="entry name" value="ESTRADIOL 17-BETA-DEHYDROGENASE 8-RELATED"/>
    <property type="match status" value="1"/>
</dbReference>
<dbReference type="SUPFAM" id="SSF51735">
    <property type="entry name" value="NAD(P)-binding Rossmann-fold domains"/>
    <property type="match status" value="1"/>
</dbReference>
<evidence type="ECO:0000313" key="5">
    <source>
        <dbReference type="EMBL" id="ROO87778.1"/>
    </source>
</evidence>
<organism evidence="5 6">
    <name type="scientific">Actinocorallia herbida</name>
    <dbReference type="NCBI Taxonomy" id="58109"/>
    <lineage>
        <taxon>Bacteria</taxon>
        <taxon>Bacillati</taxon>
        <taxon>Actinomycetota</taxon>
        <taxon>Actinomycetes</taxon>
        <taxon>Streptosporangiales</taxon>
        <taxon>Thermomonosporaceae</taxon>
        <taxon>Actinocorallia</taxon>
    </lineage>
</organism>
<evidence type="ECO:0000313" key="6">
    <source>
        <dbReference type="Proteomes" id="UP000272400"/>
    </source>
</evidence>
<evidence type="ECO:0000256" key="3">
    <source>
        <dbReference type="ARBA" id="ARBA00023027"/>
    </source>
</evidence>
<proteinExistence type="inferred from homology"/>
<dbReference type="InterPro" id="IPR020904">
    <property type="entry name" value="Sc_DH/Rdtase_CS"/>
</dbReference>
<keyword evidence="3" id="KW-0520">NAD</keyword>
<dbReference type="Proteomes" id="UP000272400">
    <property type="component" value="Unassembled WGS sequence"/>
</dbReference>
<name>A0A3N1D3X9_9ACTN</name>
<dbReference type="InterPro" id="IPR002347">
    <property type="entry name" value="SDR_fam"/>
</dbReference>
<dbReference type="EMBL" id="RJKE01000001">
    <property type="protein sequence ID" value="ROO87778.1"/>
    <property type="molecule type" value="Genomic_DNA"/>
</dbReference>
<reference evidence="5 6" key="1">
    <citation type="submission" date="2018-11" db="EMBL/GenBank/DDBJ databases">
        <title>Sequencing the genomes of 1000 actinobacteria strains.</title>
        <authorList>
            <person name="Klenk H.-P."/>
        </authorList>
    </citation>
    <scope>NUCLEOTIDE SEQUENCE [LARGE SCALE GENOMIC DNA]</scope>
    <source>
        <strain evidence="5 6">DSM 44254</strain>
    </source>
</reference>
<evidence type="ECO:0000256" key="1">
    <source>
        <dbReference type="ARBA" id="ARBA00006484"/>
    </source>
</evidence>
<gene>
    <name evidence="5" type="ORF">EDD29_5417</name>
</gene>
<keyword evidence="6" id="KW-1185">Reference proteome</keyword>
<comment type="caution">
    <text evidence="5">The sequence shown here is derived from an EMBL/GenBank/DDBJ whole genome shotgun (WGS) entry which is preliminary data.</text>
</comment>
<keyword evidence="2" id="KW-0560">Oxidoreductase</keyword>
<dbReference type="FunFam" id="3.40.50.720:FF:000084">
    <property type="entry name" value="Short-chain dehydrogenase reductase"/>
    <property type="match status" value="1"/>
</dbReference>
<dbReference type="PRINTS" id="PR00081">
    <property type="entry name" value="GDHRDH"/>
</dbReference>
<dbReference type="PROSITE" id="PS00061">
    <property type="entry name" value="ADH_SHORT"/>
    <property type="match status" value="1"/>
</dbReference>
<dbReference type="Pfam" id="PF13561">
    <property type="entry name" value="adh_short_C2"/>
    <property type="match status" value="1"/>
</dbReference>
<dbReference type="SMART" id="SM00822">
    <property type="entry name" value="PKS_KR"/>
    <property type="match status" value="1"/>
</dbReference>
<dbReference type="RefSeq" id="WP_123667015.1">
    <property type="nucleotide sequence ID" value="NZ_RJKE01000001.1"/>
</dbReference>
<dbReference type="CDD" id="cd05233">
    <property type="entry name" value="SDR_c"/>
    <property type="match status" value="1"/>
</dbReference>
<dbReference type="InterPro" id="IPR057326">
    <property type="entry name" value="KR_dom"/>
</dbReference>
<dbReference type="InterPro" id="IPR036291">
    <property type="entry name" value="NAD(P)-bd_dom_sf"/>
</dbReference>
<feature type="domain" description="Ketoreductase" evidence="4">
    <location>
        <begin position="7"/>
        <end position="191"/>
    </location>
</feature>